<evidence type="ECO:0000256" key="4">
    <source>
        <dbReference type="ARBA" id="ARBA00023242"/>
    </source>
</evidence>
<dbReference type="PROSITE" id="PS00036">
    <property type="entry name" value="BZIP_BASIC"/>
    <property type="match status" value="1"/>
</dbReference>
<keyword evidence="9" id="KW-1185">Reference proteome</keyword>
<evidence type="ECO:0000256" key="5">
    <source>
        <dbReference type="ARBA" id="ARBA00066000"/>
    </source>
</evidence>
<dbReference type="SMART" id="SM00338">
    <property type="entry name" value="BRLZ"/>
    <property type="match status" value="1"/>
</dbReference>
<reference evidence="8 9" key="1">
    <citation type="journal article" date="2019" name="Plant Biotechnol. J.">
        <title>The red bayberry genome and genetic basis of sex determination.</title>
        <authorList>
            <person name="Jia H.M."/>
            <person name="Jia H.J."/>
            <person name="Cai Q.L."/>
            <person name="Wang Y."/>
            <person name="Zhao H.B."/>
            <person name="Yang W.F."/>
            <person name="Wang G.Y."/>
            <person name="Li Y.H."/>
            <person name="Zhan D.L."/>
            <person name="Shen Y.T."/>
            <person name="Niu Q.F."/>
            <person name="Chang L."/>
            <person name="Qiu J."/>
            <person name="Zhao L."/>
            <person name="Xie H.B."/>
            <person name="Fu W.Y."/>
            <person name="Jin J."/>
            <person name="Li X.W."/>
            <person name="Jiao Y."/>
            <person name="Zhou C.C."/>
            <person name="Tu T."/>
            <person name="Chai C.Y."/>
            <person name="Gao J.L."/>
            <person name="Fan L.J."/>
            <person name="van de Weg E."/>
            <person name="Wang J.Y."/>
            <person name="Gao Z.S."/>
        </authorList>
    </citation>
    <scope>NUCLEOTIDE SEQUENCE [LARGE SCALE GENOMIC DNA]</scope>
    <source>
        <tissue evidence="8">Leaves</tissue>
    </source>
</reference>
<dbReference type="GO" id="GO:0003677">
    <property type="term" value="F:DNA binding"/>
    <property type="evidence" value="ECO:0007669"/>
    <property type="project" value="TreeGrafter"/>
</dbReference>
<keyword evidence="3" id="KW-0804">Transcription</keyword>
<evidence type="ECO:0000256" key="2">
    <source>
        <dbReference type="ARBA" id="ARBA00023015"/>
    </source>
</evidence>
<feature type="compositionally biased region" description="Basic and acidic residues" evidence="6">
    <location>
        <begin position="306"/>
        <end position="320"/>
    </location>
</feature>
<feature type="compositionally biased region" description="Basic and acidic residues" evidence="6">
    <location>
        <begin position="139"/>
        <end position="163"/>
    </location>
</feature>
<accession>A0A6A1VY96</accession>
<evidence type="ECO:0000313" key="9">
    <source>
        <dbReference type="Proteomes" id="UP000516437"/>
    </source>
</evidence>
<feature type="compositionally biased region" description="Low complexity" evidence="6">
    <location>
        <begin position="87"/>
        <end position="99"/>
    </location>
</feature>
<dbReference type="GO" id="GO:0045893">
    <property type="term" value="P:positive regulation of DNA-templated transcription"/>
    <property type="evidence" value="ECO:0007669"/>
    <property type="project" value="TreeGrafter"/>
</dbReference>
<evidence type="ECO:0000256" key="6">
    <source>
        <dbReference type="SAM" id="MobiDB-lite"/>
    </source>
</evidence>
<feature type="compositionally biased region" description="Low complexity" evidence="6">
    <location>
        <begin position="30"/>
        <end position="49"/>
    </location>
</feature>
<comment type="caution">
    <text evidence="8">The sequence shown here is derived from an EMBL/GenBank/DDBJ whole genome shotgun (WGS) entry which is preliminary data.</text>
</comment>
<comment type="subunit">
    <text evidence="5">Forms heterodimers with BZIP18, BZIP43 and VIP1/BZIP51.</text>
</comment>
<keyword evidence="4" id="KW-0539">Nucleus</keyword>
<dbReference type="GO" id="GO:0005634">
    <property type="term" value="C:nucleus"/>
    <property type="evidence" value="ECO:0007669"/>
    <property type="project" value="UniProtKB-SubCell"/>
</dbReference>
<dbReference type="PANTHER" id="PTHR46391">
    <property type="entry name" value="BASIC LEUCINE ZIPPER 34"/>
    <property type="match status" value="1"/>
</dbReference>
<dbReference type="AlphaFoldDB" id="A0A6A1VY96"/>
<name>A0A6A1VY96_9ROSI</name>
<dbReference type="Gene3D" id="1.20.5.170">
    <property type="match status" value="1"/>
</dbReference>
<keyword evidence="2" id="KW-0805">Transcription regulation</keyword>
<dbReference type="PANTHER" id="PTHR46391:SF20">
    <property type="entry name" value="BASIC LEUCINE ZIPPER 61"/>
    <property type="match status" value="1"/>
</dbReference>
<dbReference type="Pfam" id="PF00170">
    <property type="entry name" value="bZIP_1"/>
    <property type="match status" value="1"/>
</dbReference>
<proteinExistence type="predicted"/>
<sequence>MAQLPPKIPNMTPNWHDFSHQRIPSMGSMTSNISNANANTATTSSSPNPSWVDEFLDFSAARRGSHRRSVSDSVTFLETPMLDECRGSGAPPGSGTTTSNDFDRFDDEQFMSMFTDEISTAVAPTVSSSNPSTPSDHNSINEEKETPPHDQQREKQQQMKNESEEVESQCNSDSQTNPNAVGNASNDRITDPKRVKRILANRQSAQRSRVRKLQYISELERSVTSLQAEVSVLSPRVAFLDHQRLLLNVDNGALKQRIAALAQDKIFKDAHQEALKREIERLRQVYHHQQNLKKMESAAPSSQPHSDAKVSMDKEQLLNV</sequence>
<dbReference type="CDD" id="cd14703">
    <property type="entry name" value="bZIP_plant_RF2"/>
    <property type="match status" value="1"/>
</dbReference>
<dbReference type="InterPro" id="IPR046347">
    <property type="entry name" value="bZIP_sf"/>
</dbReference>
<gene>
    <name evidence="8" type="ORF">CJ030_MR4G023049</name>
</gene>
<dbReference type="InterPro" id="IPR044759">
    <property type="entry name" value="bZIP_RF2"/>
</dbReference>
<evidence type="ECO:0000256" key="1">
    <source>
        <dbReference type="ARBA" id="ARBA00004123"/>
    </source>
</evidence>
<dbReference type="Proteomes" id="UP000516437">
    <property type="component" value="Chromosome 4"/>
</dbReference>
<comment type="subcellular location">
    <subcellularLocation>
        <location evidence="1">Nucleus</location>
    </subcellularLocation>
</comment>
<dbReference type="InterPro" id="IPR052483">
    <property type="entry name" value="bZIP_transcription_regulators"/>
</dbReference>
<feature type="compositionally biased region" description="Polar residues" evidence="6">
    <location>
        <begin position="168"/>
        <end position="187"/>
    </location>
</feature>
<feature type="region of interest" description="Disordered" evidence="6">
    <location>
        <begin position="82"/>
        <end position="103"/>
    </location>
</feature>
<evidence type="ECO:0000313" key="8">
    <source>
        <dbReference type="EMBL" id="KAB1216538.1"/>
    </source>
</evidence>
<dbReference type="InterPro" id="IPR004827">
    <property type="entry name" value="bZIP"/>
</dbReference>
<feature type="compositionally biased region" description="Low complexity" evidence="6">
    <location>
        <begin position="122"/>
        <end position="135"/>
    </location>
</feature>
<evidence type="ECO:0000256" key="3">
    <source>
        <dbReference type="ARBA" id="ARBA00023163"/>
    </source>
</evidence>
<dbReference type="PROSITE" id="PS50217">
    <property type="entry name" value="BZIP"/>
    <property type="match status" value="1"/>
</dbReference>
<feature type="region of interest" description="Disordered" evidence="6">
    <location>
        <begin position="289"/>
        <end position="320"/>
    </location>
</feature>
<dbReference type="OrthoDB" id="1435597at2759"/>
<dbReference type="EMBL" id="RXIC02000022">
    <property type="protein sequence ID" value="KAB1216538.1"/>
    <property type="molecule type" value="Genomic_DNA"/>
</dbReference>
<feature type="region of interest" description="Disordered" evidence="6">
    <location>
        <begin position="122"/>
        <end position="194"/>
    </location>
</feature>
<feature type="region of interest" description="Disordered" evidence="6">
    <location>
        <begin position="1"/>
        <end position="49"/>
    </location>
</feature>
<dbReference type="FunFam" id="1.20.5.170:FF:000057">
    <property type="entry name" value="Basic leucine zipper 61"/>
    <property type="match status" value="1"/>
</dbReference>
<dbReference type="GO" id="GO:0003700">
    <property type="term" value="F:DNA-binding transcription factor activity"/>
    <property type="evidence" value="ECO:0007669"/>
    <property type="project" value="InterPro"/>
</dbReference>
<protein>
    <submittedName>
        <fullName evidence="8">Transcription factor VIP1</fullName>
    </submittedName>
</protein>
<organism evidence="8 9">
    <name type="scientific">Morella rubra</name>
    <name type="common">Chinese bayberry</name>
    <dbReference type="NCBI Taxonomy" id="262757"/>
    <lineage>
        <taxon>Eukaryota</taxon>
        <taxon>Viridiplantae</taxon>
        <taxon>Streptophyta</taxon>
        <taxon>Embryophyta</taxon>
        <taxon>Tracheophyta</taxon>
        <taxon>Spermatophyta</taxon>
        <taxon>Magnoliopsida</taxon>
        <taxon>eudicotyledons</taxon>
        <taxon>Gunneridae</taxon>
        <taxon>Pentapetalae</taxon>
        <taxon>rosids</taxon>
        <taxon>fabids</taxon>
        <taxon>Fagales</taxon>
        <taxon>Myricaceae</taxon>
        <taxon>Morella</taxon>
    </lineage>
</organism>
<dbReference type="SUPFAM" id="SSF57959">
    <property type="entry name" value="Leucine zipper domain"/>
    <property type="match status" value="1"/>
</dbReference>
<evidence type="ECO:0000259" key="7">
    <source>
        <dbReference type="PROSITE" id="PS50217"/>
    </source>
</evidence>
<feature type="domain" description="BZIP" evidence="7">
    <location>
        <begin position="191"/>
        <end position="243"/>
    </location>
</feature>